<evidence type="ECO:0000313" key="1">
    <source>
        <dbReference type="EMBL" id="GFQ90122.1"/>
    </source>
</evidence>
<proteinExistence type="predicted"/>
<reference evidence="1" key="1">
    <citation type="submission" date="2020-07" db="EMBL/GenBank/DDBJ databases">
        <title>Multicomponent nature underlies the extraordinary mechanical properties of spider dragline silk.</title>
        <authorList>
            <person name="Kono N."/>
            <person name="Nakamura H."/>
            <person name="Mori M."/>
            <person name="Yoshida Y."/>
            <person name="Ohtoshi R."/>
            <person name="Malay A.D."/>
            <person name="Moran D.A.P."/>
            <person name="Tomita M."/>
            <person name="Numata K."/>
            <person name="Arakawa K."/>
        </authorList>
    </citation>
    <scope>NUCLEOTIDE SEQUENCE</scope>
</reference>
<dbReference type="EMBL" id="BMAO01023649">
    <property type="protein sequence ID" value="GFQ90122.1"/>
    <property type="molecule type" value="Genomic_DNA"/>
</dbReference>
<accession>A0A8X6I9D1</accession>
<gene>
    <name evidence="1" type="ORF">TNCT_86181</name>
</gene>
<evidence type="ECO:0000313" key="2">
    <source>
        <dbReference type="Proteomes" id="UP000887116"/>
    </source>
</evidence>
<comment type="caution">
    <text evidence="1">The sequence shown here is derived from an EMBL/GenBank/DDBJ whole genome shotgun (WGS) entry which is preliminary data.</text>
</comment>
<sequence length="303" mass="35241">MDENKHQKEDTYLEVCPEASSFSGVSQNICLVAKNEEEKGMNDKYLNMIRYLLLKSLSQCPSSAGKLFYELENNEFCEIYSVANLLTINFFSEKFEKLREKRNEIESASEADSDYKLEGIKFLLSRCALLCPVPTYSNFVLVVAFLIKVVIMDIDVLDCYKTMYTSEFCLRVLHRRILWKIFQSENVYKNLKTFCADFGNVFIPKGSMATILWNNSLRENFLIQVQNCIEDTDISFPLEESEIEVFRNDSCVINNMEYNPRMSQEIENTLFSGCRKREMQSFCGLCHTKCHNYLTHISSFISL</sequence>
<dbReference type="AlphaFoldDB" id="A0A8X6I9D1"/>
<organism evidence="1 2">
    <name type="scientific">Trichonephila clavata</name>
    <name type="common">Joro spider</name>
    <name type="synonym">Nephila clavata</name>
    <dbReference type="NCBI Taxonomy" id="2740835"/>
    <lineage>
        <taxon>Eukaryota</taxon>
        <taxon>Metazoa</taxon>
        <taxon>Ecdysozoa</taxon>
        <taxon>Arthropoda</taxon>
        <taxon>Chelicerata</taxon>
        <taxon>Arachnida</taxon>
        <taxon>Araneae</taxon>
        <taxon>Araneomorphae</taxon>
        <taxon>Entelegynae</taxon>
        <taxon>Araneoidea</taxon>
        <taxon>Nephilidae</taxon>
        <taxon>Trichonephila</taxon>
    </lineage>
</organism>
<keyword evidence="2" id="KW-1185">Reference proteome</keyword>
<protein>
    <submittedName>
        <fullName evidence="1">Uncharacterized protein</fullName>
    </submittedName>
</protein>
<dbReference type="OrthoDB" id="6455312at2759"/>
<name>A0A8X6I9D1_TRICU</name>
<dbReference type="Proteomes" id="UP000887116">
    <property type="component" value="Unassembled WGS sequence"/>
</dbReference>